<organism evidence="1 2">
    <name type="scientific">Microbacterium galbinum</name>
    <dbReference type="NCBI Taxonomy" id="2851646"/>
    <lineage>
        <taxon>Bacteria</taxon>
        <taxon>Bacillati</taxon>
        <taxon>Actinomycetota</taxon>
        <taxon>Actinomycetes</taxon>
        <taxon>Micrococcales</taxon>
        <taxon>Microbacteriaceae</taxon>
        <taxon>Microbacterium</taxon>
    </lineage>
</organism>
<dbReference type="Proteomes" id="UP000831963">
    <property type="component" value="Chromosome"/>
</dbReference>
<accession>A0ABY4IQB7</accession>
<dbReference type="SUPFAM" id="SSF52540">
    <property type="entry name" value="P-loop containing nucleoside triphosphate hydrolases"/>
    <property type="match status" value="1"/>
</dbReference>
<reference evidence="1 2" key="1">
    <citation type="submission" date="2021-06" db="EMBL/GenBank/DDBJ databases">
        <title>Genome-based taxonomic framework of Microbacterium strains isolated from marine environment, the description of four new species and reclassification of four preexisting species.</title>
        <authorList>
            <person name="Lee S.D."/>
            <person name="Kim S.-M."/>
            <person name="Byeon Y.-S."/>
            <person name="Yang H.L."/>
            <person name="Kim I.S."/>
        </authorList>
    </citation>
    <scope>NUCLEOTIDE SEQUENCE [LARGE SCALE GENOMIC DNA]</scope>
    <source>
        <strain evidence="1 2">SSW1-36</strain>
    </source>
</reference>
<dbReference type="Gene3D" id="3.40.50.300">
    <property type="entry name" value="P-loop containing nucleotide triphosphate hydrolases"/>
    <property type="match status" value="1"/>
</dbReference>
<evidence type="ECO:0000313" key="2">
    <source>
        <dbReference type="Proteomes" id="UP000831963"/>
    </source>
</evidence>
<keyword evidence="2" id="KW-1185">Reference proteome</keyword>
<evidence type="ECO:0000313" key="1">
    <source>
        <dbReference type="EMBL" id="UPL13733.1"/>
    </source>
</evidence>
<sequence length="261" mass="27535">MPFDRGAIPVAMFGSGAALLTRFAAWDAAITRPMSTVRRIGFVQLSAGAGATTVAGEIVRLVARRRVAPPLVADLSPEGDLARRLGIVETSPRRDRRVLRTSGDARQLLQMTSGVLGARPSDAAARPVAAWEREVSPVMRFHDLVIADFGPRDPDREIAEIAGLCDAVCVVAPARREGAELARVVVEAIDALPGSPRAVVALVDASRESRRVPAVIAAQTEQPVIVVPHDTALAGGEPARSFRARQALLRLAGTLVGEVGA</sequence>
<proteinExistence type="predicted"/>
<dbReference type="RefSeq" id="WP_247956950.1">
    <property type="nucleotide sequence ID" value="NZ_CP078077.1"/>
</dbReference>
<dbReference type="EMBL" id="CP078077">
    <property type="protein sequence ID" value="UPL13733.1"/>
    <property type="molecule type" value="Genomic_DNA"/>
</dbReference>
<name>A0ABY4IQB7_9MICO</name>
<evidence type="ECO:0008006" key="3">
    <source>
        <dbReference type="Google" id="ProtNLM"/>
    </source>
</evidence>
<dbReference type="InterPro" id="IPR027417">
    <property type="entry name" value="P-loop_NTPase"/>
</dbReference>
<gene>
    <name evidence="1" type="ORF">KV396_04285</name>
</gene>
<protein>
    <recommendedName>
        <fullName evidence="3">MinD-like ATPase involved in chromosome partitioning or flagellar assembly</fullName>
    </recommendedName>
</protein>